<dbReference type="Proteomes" id="UP001177003">
    <property type="component" value="Chromosome 5"/>
</dbReference>
<gene>
    <name evidence="1" type="ORF">LSALG_LOCUS27193</name>
</gene>
<sequence>MLEEGVVRVTDKVIKSPEFASEVQGVREACKALGVEKGMQLGGCSTISSELEVPNPGHVARRAEEVDTALSSLVETDFVGLFRLGKLDYDSFHLFIAGRVQEVLRQTPSDDLCLSLFVCFVM</sequence>
<protein>
    <submittedName>
        <fullName evidence="1">Uncharacterized protein</fullName>
    </submittedName>
</protein>
<reference evidence="1" key="1">
    <citation type="submission" date="2023-04" db="EMBL/GenBank/DDBJ databases">
        <authorList>
            <person name="Vijverberg K."/>
            <person name="Xiong W."/>
            <person name="Schranz E."/>
        </authorList>
    </citation>
    <scope>NUCLEOTIDE SEQUENCE</scope>
</reference>
<evidence type="ECO:0000313" key="2">
    <source>
        <dbReference type="Proteomes" id="UP001177003"/>
    </source>
</evidence>
<evidence type="ECO:0000313" key="1">
    <source>
        <dbReference type="EMBL" id="CAI9287856.1"/>
    </source>
</evidence>
<dbReference type="EMBL" id="OX465081">
    <property type="protein sequence ID" value="CAI9287856.1"/>
    <property type="molecule type" value="Genomic_DNA"/>
</dbReference>
<dbReference type="AlphaFoldDB" id="A0AA35Z8G7"/>
<proteinExistence type="predicted"/>
<accession>A0AA35Z8G7</accession>
<name>A0AA35Z8G7_LACSI</name>
<keyword evidence="2" id="KW-1185">Reference proteome</keyword>
<organism evidence="1 2">
    <name type="scientific">Lactuca saligna</name>
    <name type="common">Willowleaf lettuce</name>
    <dbReference type="NCBI Taxonomy" id="75948"/>
    <lineage>
        <taxon>Eukaryota</taxon>
        <taxon>Viridiplantae</taxon>
        <taxon>Streptophyta</taxon>
        <taxon>Embryophyta</taxon>
        <taxon>Tracheophyta</taxon>
        <taxon>Spermatophyta</taxon>
        <taxon>Magnoliopsida</taxon>
        <taxon>eudicotyledons</taxon>
        <taxon>Gunneridae</taxon>
        <taxon>Pentapetalae</taxon>
        <taxon>asterids</taxon>
        <taxon>campanulids</taxon>
        <taxon>Asterales</taxon>
        <taxon>Asteraceae</taxon>
        <taxon>Cichorioideae</taxon>
        <taxon>Cichorieae</taxon>
        <taxon>Lactucinae</taxon>
        <taxon>Lactuca</taxon>
    </lineage>
</organism>